<reference evidence="1" key="1">
    <citation type="submission" date="2019-08" db="EMBL/GenBank/DDBJ databases">
        <authorList>
            <person name="Kucharzyk K."/>
            <person name="Murdoch R.W."/>
            <person name="Higgins S."/>
            <person name="Loffler F."/>
        </authorList>
    </citation>
    <scope>NUCLEOTIDE SEQUENCE</scope>
</reference>
<evidence type="ECO:0008006" key="2">
    <source>
        <dbReference type="Google" id="ProtNLM"/>
    </source>
</evidence>
<name>A0A645HMW9_9ZZZZ</name>
<sequence length="81" mass="9193">MEGKAFLEFGDCRTPYCQAAREAADRMNTRLVPLDTVFQLAWEENRAKVSAEGLLHTTDGIHMTPPANELIAKTMLREWNL</sequence>
<dbReference type="InterPro" id="IPR036514">
    <property type="entry name" value="SGNH_hydro_sf"/>
</dbReference>
<dbReference type="SUPFAM" id="SSF52266">
    <property type="entry name" value="SGNH hydrolase"/>
    <property type="match status" value="1"/>
</dbReference>
<protein>
    <recommendedName>
        <fullName evidence="2">SGNH hydrolase-type esterase domain-containing protein</fullName>
    </recommendedName>
</protein>
<dbReference type="EMBL" id="VSSQ01095822">
    <property type="protein sequence ID" value="MPN39792.1"/>
    <property type="molecule type" value="Genomic_DNA"/>
</dbReference>
<accession>A0A645HMW9</accession>
<dbReference type="AlphaFoldDB" id="A0A645HMW9"/>
<comment type="caution">
    <text evidence="1">The sequence shown here is derived from an EMBL/GenBank/DDBJ whole genome shotgun (WGS) entry which is preliminary data.</text>
</comment>
<organism evidence="1">
    <name type="scientific">bioreactor metagenome</name>
    <dbReference type="NCBI Taxonomy" id="1076179"/>
    <lineage>
        <taxon>unclassified sequences</taxon>
        <taxon>metagenomes</taxon>
        <taxon>ecological metagenomes</taxon>
    </lineage>
</organism>
<evidence type="ECO:0000313" key="1">
    <source>
        <dbReference type="EMBL" id="MPN39792.1"/>
    </source>
</evidence>
<dbReference type="Gene3D" id="3.40.50.1110">
    <property type="entry name" value="SGNH hydrolase"/>
    <property type="match status" value="1"/>
</dbReference>
<proteinExistence type="predicted"/>
<gene>
    <name evidence="1" type="ORF">SDC9_187324</name>
</gene>